<dbReference type="OrthoDB" id="4748970at2759"/>
<protein>
    <recommendedName>
        <fullName evidence="6">C2H2-type domain-containing protein</fullName>
    </recommendedName>
</protein>
<feature type="compositionally biased region" description="Low complexity" evidence="5">
    <location>
        <begin position="48"/>
        <end position="59"/>
    </location>
</feature>
<dbReference type="Gene3D" id="3.30.160.60">
    <property type="entry name" value="Classic Zinc Finger"/>
    <property type="match status" value="2"/>
</dbReference>
<evidence type="ECO:0000256" key="4">
    <source>
        <dbReference type="PROSITE-ProRule" id="PRU00042"/>
    </source>
</evidence>
<dbReference type="PANTHER" id="PTHR23235:SF158">
    <property type="entry name" value="C2H2-TYPE DOMAIN-CONTAINING PROTEIN"/>
    <property type="match status" value="1"/>
</dbReference>
<dbReference type="FunFam" id="3.30.160.60:FF:000007">
    <property type="entry name" value="Basic krueppel-like factor 3"/>
    <property type="match status" value="1"/>
</dbReference>
<dbReference type="Proteomes" id="UP000759131">
    <property type="component" value="Unassembled WGS sequence"/>
</dbReference>
<dbReference type="EMBL" id="CAJPIZ010023798">
    <property type="protein sequence ID" value="CAG2118316.1"/>
    <property type="molecule type" value="Genomic_DNA"/>
</dbReference>
<feature type="region of interest" description="Disordered" evidence="5">
    <location>
        <begin position="81"/>
        <end position="107"/>
    </location>
</feature>
<feature type="region of interest" description="Disordered" evidence="5">
    <location>
        <begin position="236"/>
        <end position="256"/>
    </location>
</feature>
<evidence type="ECO:0000256" key="5">
    <source>
        <dbReference type="SAM" id="MobiDB-lite"/>
    </source>
</evidence>
<evidence type="ECO:0000313" key="8">
    <source>
        <dbReference type="Proteomes" id="UP000759131"/>
    </source>
</evidence>
<dbReference type="InterPro" id="IPR036236">
    <property type="entry name" value="Znf_C2H2_sf"/>
</dbReference>
<evidence type="ECO:0000259" key="6">
    <source>
        <dbReference type="PROSITE" id="PS50157"/>
    </source>
</evidence>
<feature type="region of interest" description="Disordered" evidence="5">
    <location>
        <begin position="40"/>
        <end position="60"/>
    </location>
</feature>
<dbReference type="PROSITE" id="PS00028">
    <property type="entry name" value="ZINC_FINGER_C2H2_1"/>
    <property type="match status" value="1"/>
</dbReference>
<feature type="non-terminal residue" evidence="7">
    <location>
        <position position="425"/>
    </location>
</feature>
<feature type="compositionally biased region" description="Polar residues" evidence="5">
    <location>
        <begin position="81"/>
        <end position="102"/>
    </location>
</feature>
<keyword evidence="1" id="KW-0479">Metal-binding</keyword>
<dbReference type="PROSITE" id="PS50157">
    <property type="entry name" value="ZINC_FINGER_C2H2_2"/>
    <property type="match status" value="1"/>
</dbReference>
<feature type="compositionally biased region" description="Polar residues" evidence="5">
    <location>
        <begin position="360"/>
        <end position="370"/>
    </location>
</feature>
<proteinExistence type="predicted"/>
<dbReference type="PANTHER" id="PTHR23235">
    <property type="entry name" value="KRUEPPEL-LIKE TRANSCRIPTION FACTOR"/>
    <property type="match status" value="1"/>
</dbReference>
<dbReference type="GO" id="GO:0000981">
    <property type="term" value="F:DNA-binding transcription factor activity, RNA polymerase II-specific"/>
    <property type="evidence" value="ECO:0007669"/>
    <property type="project" value="TreeGrafter"/>
</dbReference>
<dbReference type="EMBL" id="OC878373">
    <property type="protein sequence ID" value="CAD7640565.1"/>
    <property type="molecule type" value="Genomic_DNA"/>
</dbReference>
<name>A0A7R9LGQ2_9ACAR</name>
<evidence type="ECO:0000313" key="7">
    <source>
        <dbReference type="EMBL" id="CAD7640565.1"/>
    </source>
</evidence>
<gene>
    <name evidence="7" type="ORF">OSB1V03_LOCUS18268</name>
</gene>
<dbReference type="GO" id="GO:0008270">
    <property type="term" value="F:zinc ion binding"/>
    <property type="evidence" value="ECO:0007669"/>
    <property type="project" value="UniProtKB-KW"/>
</dbReference>
<dbReference type="SUPFAM" id="SSF57667">
    <property type="entry name" value="beta-beta-alpha zinc fingers"/>
    <property type="match status" value="1"/>
</dbReference>
<keyword evidence="2 4" id="KW-0863">Zinc-finger</keyword>
<feature type="domain" description="C2H2-type" evidence="6">
    <location>
        <begin position="378"/>
        <end position="407"/>
    </location>
</feature>
<evidence type="ECO:0000256" key="1">
    <source>
        <dbReference type="ARBA" id="ARBA00022723"/>
    </source>
</evidence>
<sequence>MWSDIESVLLGDHFAHQTDPMAPKATVVLVSHNSCVGPQSLSHVSRHSLPPSSSPNAAPDLTSLMTVQHSGQHLHLNSASHLTPQPQHQTTHHMTSGPQFSDSGVGAGRELPADNRYDDMTLDLTDFMLSADTSAQLYSAGDSVTAVAVTAAANHNLIHTYNMVNMTTPQPPAAAPVVKLEPKDTMPILHQQLVQPQVMVPICVESTKTCATVQIPSVLPPYGKWTPSAGLALQIPSTQMSPPASPERQQQQLQQQTQYQTSNLAVIKLIQQQQQQISGPQTQTTLVKPINGMPMSASAPISSLPHHKMVTPPSSPNLAELLSSAGCAAAYPSACVLAPINDPRVLKTSQPNARGKAAKSNKNGSNGTTTVRKKTTSHSCSHPGCTKTYTKSSHLKAHLRTHTGEKPYQCNWKGCGWKFARSDEL</sequence>
<evidence type="ECO:0000256" key="3">
    <source>
        <dbReference type="ARBA" id="ARBA00022833"/>
    </source>
</evidence>
<accession>A0A7R9LGQ2</accession>
<keyword evidence="3" id="KW-0862">Zinc</keyword>
<organism evidence="7">
    <name type="scientific">Medioppia subpectinata</name>
    <dbReference type="NCBI Taxonomy" id="1979941"/>
    <lineage>
        <taxon>Eukaryota</taxon>
        <taxon>Metazoa</taxon>
        <taxon>Ecdysozoa</taxon>
        <taxon>Arthropoda</taxon>
        <taxon>Chelicerata</taxon>
        <taxon>Arachnida</taxon>
        <taxon>Acari</taxon>
        <taxon>Acariformes</taxon>
        <taxon>Sarcoptiformes</taxon>
        <taxon>Oribatida</taxon>
        <taxon>Brachypylina</taxon>
        <taxon>Oppioidea</taxon>
        <taxon>Oppiidae</taxon>
        <taxon>Medioppia</taxon>
    </lineage>
</organism>
<feature type="region of interest" description="Disordered" evidence="5">
    <location>
        <begin position="349"/>
        <end position="383"/>
    </location>
</feature>
<dbReference type="GO" id="GO:0000978">
    <property type="term" value="F:RNA polymerase II cis-regulatory region sequence-specific DNA binding"/>
    <property type="evidence" value="ECO:0007669"/>
    <property type="project" value="TreeGrafter"/>
</dbReference>
<keyword evidence="8" id="KW-1185">Reference proteome</keyword>
<reference evidence="7" key="1">
    <citation type="submission" date="2020-11" db="EMBL/GenBank/DDBJ databases">
        <authorList>
            <person name="Tran Van P."/>
        </authorList>
    </citation>
    <scope>NUCLEOTIDE SEQUENCE</scope>
</reference>
<evidence type="ECO:0000256" key="2">
    <source>
        <dbReference type="ARBA" id="ARBA00022771"/>
    </source>
</evidence>
<dbReference type="InterPro" id="IPR013087">
    <property type="entry name" value="Znf_C2H2_type"/>
</dbReference>
<dbReference type="AlphaFoldDB" id="A0A7R9LGQ2"/>